<dbReference type="GO" id="GO:0004222">
    <property type="term" value="F:metalloendopeptidase activity"/>
    <property type="evidence" value="ECO:0007669"/>
    <property type="project" value="InterPro"/>
</dbReference>
<dbReference type="GeneID" id="51112351"/>
<dbReference type="GO" id="GO:0046872">
    <property type="term" value="F:metal ion binding"/>
    <property type="evidence" value="ECO:0007669"/>
    <property type="project" value="UniProtKB-KW"/>
</dbReference>
<evidence type="ECO:0000256" key="2">
    <source>
        <dbReference type="ARBA" id="ARBA00022723"/>
    </source>
</evidence>
<name>A0A561XHZ9_ACIDE</name>
<dbReference type="RefSeq" id="WP_056066410.1">
    <property type="nucleotide sequence ID" value="NZ_CAXUPI020000003.1"/>
</dbReference>
<dbReference type="Proteomes" id="UP000321485">
    <property type="component" value="Unassembled WGS sequence"/>
</dbReference>
<dbReference type="PANTHER" id="PTHR22726:SF8">
    <property type="entry name" value="METALLOPROTEASE YCAL"/>
    <property type="match status" value="1"/>
</dbReference>
<keyword evidence="4 6" id="KW-0862">Zinc</keyword>
<feature type="compositionally biased region" description="Polar residues" evidence="7">
    <location>
        <begin position="226"/>
        <end position="236"/>
    </location>
</feature>
<keyword evidence="3 6" id="KW-0378">Hydrolase</keyword>
<keyword evidence="1 6" id="KW-0645">Protease</keyword>
<dbReference type="EMBL" id="VJWE01000015">
    <property type="protein sequence ID" value="TWG35738.1"/>
    <property type="molecule type" value="Genomic_DNA"/>
</dbReference>
<dbReference type="CDD" id="cd07334">
    <property type="entry name" value="M48C_loiP_like"/>
    <property type="match status" value="1"/>
</dbReference>
<sequence length="250" mass="27139">MDRRQLLTLVTLASGVSAVSPVWAQFDLGKMLDAGKDLAKSESLTDDEVKAAFDQMAAESDRQNRIAPAGNPYATRLNKLTAGLGTYDGLKMNFKVYLTPDINAFAMANGTIRVYSGLMDKFTDDEVRYVIGHEIGHVKKGHSKARIQAALRTSALRNAVSSSNSRAGAIADSQLGDLFEKVVRAQHSQSNEREADDYAMGFMKAKRYQPGACVSALEKLAAMSGGDSSNFLSTHPSPKERAERMKTQLA</sequence>
<feature type="region of interest" description="Disordered" evidence="7">
    <location>
        <begin position="225"/>
        <end position="250"/>
    </location>
</feature>
<evidence type="ECO:0000313" key="9">
    <source>
        <dbReference type="EMBL" id="TWG35738.1"/>
    </source>
</evidence>
<evidence type="ECO:0000256" key="1">
    <source>
        <dbReference type="ARBA" id="ARBA00022670"/>
    </source>
</evidence>
<dbReference type="GO" id="GO:0051603">
    <property type="term" value="P:proteolysis involved in protein catabolic process"/>
    <property type="evidence" value="ECO:0007669"/>
    <property type="project" value="TreeGrafter"/>
</dbReference>
<evidence type="ECO:0000256" key="5">
    <source>
        <dbReference type="ARBA" id="ARBA00023049"/>
    </source>
</evidence>
<evidence type="ECO:0000256" key="6">
    <source>
        <dbReference type="RuleBase" id="RU003983"/>
    </source>
</evidence>
<gene>
    <name evidence="9" type="ORF">ATF69_3300</name>
</gene>
<evidence type="ECO:0000256" key="3">
    <source>
        <dbReference type="ARBA" id="ARBA00022801"/>
    </source>
</evidence>
<dbReference type="Pfam" id="PF01435">
    <property type="entry name" value="Peptidase_M48"/>
    <property type="match status" value="1"/>
</dbReference>
<proteinExistence type="inferred from homology"/>
<accession>A0A561XHZ9</accession>
<dbReference type="PANTHER" id="PTHR22726">
    <property type="entry name" value="METALLOENDOPEPTIDASE OMA1"/>
    <property type="match status" value="1"/>
</dbReference>
<dbReference type="AlphaFoldDB" id="A0A561XHZ9"/>
<reference evidence="9 10" key="1">
    <citation type="journal article" date="2015" name="Stand. Genomic Sci.">
        <title>Genomic Encyclopedia of Bacterial and Archaeal Type Strains, Phase III: the genomes of soil and plant-associated and newly described type strains.</title>
        <authorList>
            <person name="Whitman W.B."/>
            <person name="Woyke T."/>
            <person name="Klenk H.P."/>
            <person name="Zhou Y."/>
            <person name="Lilburn T.G."/>
            <person name="Beck B.J."/>
            <person name="De Vos P."/>
            <person name="Vandamme P."/>
            <person name="Eisen J.A."/>
            <person name="Garrity G."/>
            <person name="Hugenholtz P."/>
            <person name="Kyrpides N.C."/>
        </authorList>
    </citation>
    <scope>NUCLEOTIDE SEQUENCE [LARGE SCALE GENOMIC DNA]</scope>
    <source>
        <strain evidence="9 10">DSM 64</strain>
    </source>
</reference>
<organism evidence="9 10">
    <name type="scientific">Acidovorax delafieldii</name>
    <name type="common">Pseudomonas delafieldii</name>
    <dbReference type="NCBI Taxonomy" id="47920"/>
    <lineage>
        <taxon>Bacteria</taxon>
        <taxon>Pseudomonadati</taxon>
        <taxon>Pseudomonadota</taxon>
        <taxon>Betaproteobacteria</taxon>
        <taxon>Burkholderiales</taxon>
        <taxon>Comamonadaceae</taxon>
        <taxon>Acidovorax</taxon>
    </lineage>
</organism>
<keyword evidence="5 6" id="KW-0482">Metalloprotease</keyword>
<comment type="similarity">
    <text evidence="6">Belongs to the peptidase M48 family.</text>
</comment>
<feature type="domain" description="Peptidase M48" evidence="8">
    <location>
        <begin position="95"/>
        <end position="246"/>
    </location>
</feature>
<keyword evidence="2" id="KW-0479">Metal-binding</keyword>
<evidence type="ECO:0000256" key="7">
    <source>
        <dbReference type="SAM" id="MobiDB-lite"/>
    </source>
</evidence>
<comment type="cofactor">
    <cofactor evidence="6">
        <name>Zn(2+)</name>
        <dbReference type="ChEBI" id="CHEBI:29105"/>
    </cofactor>
    <text evidence="6">Binds 1 zinc ion per subunit.</text>
</comment>
<dbReference type="Gene3D" id="3.30.2010.10">
    <property type="entry name" value="Metalloproteases ('zincins'), catalytic domain"/>
    <property type="match status" value="1"/>
</dbReference>
<dbReference type="GO" id="GO:0016020">
    <property type="term" value="C:membrane"/>
    <property type="evidence" value="ECO:0007669"/>
    <property type="project" value="TreeGrafter"/>
</dbReference>
<feature type="compositionally biased region" description="Basic and acidic residues" evidence="7">
    <location>
        <begin position="237"/>
        <end position="250"/>
    </location>
</feature>
<dbReference type="InterPro" id="IPR051156">
    <property type="entry name" value="Mito/Outer_Membr_Metalloprot"/>
</dbReference>
<protein>
    <submittedName>
        <fullName evidence="9">Putative metalloprotease</fullName>
    </submittedName>
</protein>
<dbReference type="InterPro" id="IPR001915">
    <property type="entry name" value="Peptidase_M48"/>
</dbReference>
<evidence type="ECO:0000256" key="4">
    <source>
        <dbReference type="ARBA" id="ARBA00022833"/>
    </source>
</evidence>
<evidence type="ECO:0000259" key="8">
    <source>
        <dbReference type="Pfam" id="PF01435"/>
    </source>
</evidence>
<comment type="caution">
    <text evidence="9">The sequence shown here is derived from an EMBL/GenBank/DDBJ whole genome shotgun (WGS) entry which is preliminary data.</text>
</comment>
<evidence type="ECO:0000313" key="10">
    <source>
        <dbReference type="Proteomes" id="UP000321485"/>
    </source>
</evidence>